<dbReference type="OrthoDB" id="247245at2759"/>
<dbReference type="EMBL" id="ASPP01002562">
    <property type="protein sequence ID" value="ETO34448.1"/>
    <property type="molecule type" value="Genomic_DNA"/>
</dbReference>
<accession>X6P8L0</accession>
<protein>
    <submittedName>
        <fullName evidence="3">Dephospho-CoA kinase</fullName>
    </submittedName>
</protein>
<proteinExistence type="inferred from homology"/>
<evidence type="ECO:0000256" key="2">
    <source>
        <dbReference type="ARBA" id="ARBA00022840"/>
    </source>
</evidence>
<dbReference type="Proteomes" id="UP000023152">
    <property type="component" value="Unassembled WGS sequence"/>
</dbReference>
<dbReference type="AlphaFoldDB" id="X6P8L0"/>
<dbReference type="CDD" id="cd02022">
    <property type="entry name" value="DPCK"/>
    <property type="match status" value="1"/>
</dbReference>
<dbReference type="PROSITE" id="PS51219">
    <property type="entry name" value="DPCK"/>
    <property type="match status" value="1"/>
</dbReference>
<dbReference type="HAMAP" id="MF_00376">
    <property type="entry name" value="Dephospho_CoA_kinase"/>
    <property type="match status" value="1"/>
</dbReference>
<dbReference type="NCBIfam" id="TIGR00152">
    <property type="entry name" value="dephospho-CoA kinase"/>
    <property type="match status" value="1"/>
</dbReference>
<dbReference type="GO" id="GO:0005524">
    <property type="term" value="F:ATP binding"/>
    <property type="evidence" value="ECO:0007669"/>
    <property type="project" value="UniProtKB-KW"/>
</dbReference>
<dbReference type="Pfam" id="PF01121">
    <property type="entry name" value="CoaE"/>
    <property type="match status" value="1"/>
</dbReference>
<keyword evidence="4" id="KW-1185">Reference proteome</keyword>
<keyword evidence="2" id="KW-0067">ATP-binding</keyword>
<evidence type="ECO:0000256" key="1">
    <source>
        <dbReference type="ARBA" id="ARBA00022741"/>
    </source>
</evidence>
<dbReference type="InterPro" id="IPR027417">
    <property type="entry name" value="P-loop_NTPase"/>
</dbReference>
<dbReference type="Gene3D" id="3.40.50.300">
    <property type="entry name" value="P-loop containing nucleotide triphosphate hydrolases"/>
    <property type="match status" value="1"/>
</dbReference>
<dbReference type="GO" id="GO:0004140">
    <property type="term" value="F:dephospho-CoA kinase activity"/>
    <property type="evidence" value="ECO:0007669"/>
    <property type="project" value="InterPro"/>
</dbReference>
<dbReference type="InterPro" id="IPR001977">
    <property type="entry name" value="Depp_CoAkinase"/>
</dbReference>
<dbReference type="SUPFAM" id="SSF52540">
    <property type="entry name" value="P-loop containing nucleoside triphosphate hydrolases"/>
    <property type="match status" value="1"/>
</dbReference>
<name>X6P8L0_RETFI</name>
<gene>
    <name evidence="3" type="ORF">RFI_02649</name>
</gene>
<comment type="caution">
    <text evidence="3">The sequence shown here is derived from an EMBL/GenBank/DDBJ whole genome shotgun (WGS) entry which is preliminary data.</text>
</comment>
<reference evidence="3 4" key="1">
    <citation type="journal article" date="2013" name="Curr. Biol.">
        <title>The Genome of the Foraminiferan Reticulomyxa filosa.</title>
        <authorList>
            <person name="Glockner G."/>
            <person name="Hulsmann N."/>
            <person name="Schleicher M."/>
            <person name="Noegel A.A."/>
            <person name="Eichinger L."/>
            <person name="Gallinger C."/>
            <person name="Pawlowski J."/>
            <person name="Sierra R."/>
            <person name="Euteneuer U."/>
            <person name="Pillet L."/>
            <person name="Moustafa A."/>
            <person name="Platzer M."/>
            <person name="Groth M."/>
            <person name="Szafranski K."/>
            <person name="Schliwa M."/>
        </authorList>
    </citation>
    <scope>NUCLEOTIDE SEQUENCE [LARGE SCALE GENOMIC DNA]</scope>
</reference>
<evidence type="ECO:0000313" key="3">
    <source>
        <dbReference type="EMBL" id="ETO34448.1"/>
    </source>
</evidence>
<keyword evidence="3" id="KW-0418">Kinase</keyword>
<organism evidence="3 4">
    <name type="scientific">Reticulomyxa filosa</name>
    <dbReference type="NCBI Taxonomy" id="46433"/>
    <lineage>
        <taxon>Eukaryota</taxon>
        <taxon>Sar</taxon>
        <taxon>Rhizaria</taxon>
        <taxon>Retaria</taxon>
        <taxon>Foraminifera</taxon>
        <taxon>Monothalamids</taxon>
        <taxon>Reticulomyxidae</taxon>
        <taxon>Reticulomyxa</taxon>
    </lineage>
</organism>
<keyword evidence="1" id="KW-0547">Nucleotide-binding</keyword>
<dbReference type="PANTHER" id="PTHR10695">
    <property type="entry name" value="DEPHOSPHO-COA KINASE-RELATED"/>
    <property type="match status" value="1"/>
</dbReference>
<dbReference type="OMA" id="IIWETRI"/>
<evidence type="ECO:0000313" key="4">
    <source>
        <dbReference type="Proteomes" id="UP000023152"/>
    </source>
</evidence>
<keyword evidence="3" id="KW-0808">Transferase</keyword>
<dbReference type="GO" id="GO:0015937">
    <property type="term" value="P:coenzyme A biosynthetic process"/>
    <property type="evidence" value="ECO:0007669"/>
    <property type="project" value="InterPro"/>
</dbReference>
<dbReference type="PANTHER" id="PTHR10695:SF46">
    <property type="entry name" value="BIFUNCTIONAL COENZYME A SYNTHASE-RELATED"/>
    <property type="match status" value="1"/>
</dbReference>
<sequence length="245" mass="28152">MTHIEYKRKVRTIGICGGIGSGKTTLCELLRNLKNVEIINADSIGHHVLKEPKTITKLCELFGEQNITTTNEVKVNESEELGITKVIDRVKLGNIVFSDKKKMEQLNQVMWPRIGDEMVSIWKEKTKPSQTKEEESTLFLFFEAAVLLEAQWHLQLNIWDELWVVCADKVKACARILKRNSHLSAEQASARIDAQMDNEKRIATAQDKKISSKVHIEVIWNNFDTIKEFQDVFNDIIEKMQKRAA</sequence>